<dbReference type="Pfam" id="PF00480">
    <property type="entry name" value="ROK"/>
    <property type="match status" value="1"/>
</dbReference>
<sequence>MSAVVGIDVGGTKVLAGVVEGGEVLATSRGETPGRRVTEQAIEDALSEALAEVADGRRVRAVGVAAAGFVDRSGDRVRFAPHLPWLDAPVRQRLEDRWQLPVVIENDATAAAHAEVALGAARGAETALVVNLGTGIGGAAAIGGRVLRGHNGMAGEFGHMVVVPGGAPCECGGAGCWEQYASGNALERVARERMAGRPTLLAEMCQGDPARLRGPMVTEAAELGDLVALEAFATVGEWLGVGLANLTAAYDPEVVVVGGGVATAGERLLTPARRVLERTVVGAGHRELPRVVPAQLGTRAGLIGAADLALRALRAGR</sequence>
<name>A0ABP4E9R1_9ACTN</name>
<protein>
    <submittedName>
        <fullName evidence="2">ROK family glucokinase</fullName>
    </submittedName>
</protein>
<dbReference type="RefSeq" id="WP_343991933.1">
    <property type="nucleotide sequence ID" value="NZ_BAAALG010000003.1"/>
</dbReference>
<dbReference type="InterPro" id="IPR049874">
    <property type="entry name" value="ROK_cs"/>
</dbReference>
<comment type="similarity">
    <text evidence="1">Belongs to the ROK (NagC/XylR) family.</text>
</comment>
<dbReference type="PROSITE" id="PS01125">
    <property type="entry name" value="ROK"/>
    <property type="match status" value="1"/>
</dbReference>
<organism evidence="2 3">
    <name type="scientific">Nocardioides dubius</name>
    <dbReference type="NCBI Taxonomy" id="317019"/>
    <lineage>
        <taxon>Bacteria</taxon>
        <taxon>Bacillati</taxon>
        <taxon>Actinomycetota</taxon>
        <taxon>Actinomycetes</taxon>
        <taxon>Propionibacteriales</taxon>
        <taxon>Nocardioidaceae</taxon>
        <taxon>Nocardioides</taxon>
    </lineage>
</organism>
<comment type="caution">
    <text evidence="2">The sequence shown here is derived from an EMBL/GenBank/DDBJ whole genome shotgun (WGS) entry which is preliminary data.</text>
</comment>
<proteinExistence type="inferred from homology"/>
<accession>A0ABP4E9R1</accession>
<reference evidence="3" key="1">
    <citation type="journal article" date="2019" name="Int. J. Syst. Evol. Microbiol.">
        <title>The Global Catalogue of Microorganisms (GCM) 10K type strain sequencing project: providing services to taxonomists for standard genome sequencing and annotation.</title>
        <authorList>
            <consortium name="The Broad Institute Genomics Platform"/>
            <consortium name="The Broad Institute Genome Sequencing Center for Infectious Disease"/>
            <person name="Wu L."/>
            <person name="Ma J."/>
        </authorList>
    </citation>
    <scope>NUCLEOTIDE SEQUENCE [LARGE SCALE GENOMIC DNA]</scope>
    <source>
        <strain evidence="3">JCM 13008</strain>
    </source>
</reference>
<evidence type="ECO:0000256" key="1">
    <source>
        <dbReference type="ARBA" id="ARBA00006479"/>
    </source>
</evidence>
<dbReference type="PANTHER" id="PTHR18964:SF173">
    <property type="entry name" value="GLUCOKINASE"/>
    <property type="match status" value="1"/>
</dbReference>
<dbReference type="Gene3D" id="3.30.420.40">
    <property type="match status" value="2"/>
</dbReference>
<evidence type="ECO:0000313" key="3">
    <source>
        <dbReference type="Proteomes" id="UP001501581"/>
    </source>
</evidence>
<evidence type="ECO:0000313" key="2">
    <source>
        <dbReference type="EMBL" id="GAA1095697.1"/>
    </source>
</evidence>
<dbReference type="EMBL" id="BAAALG010000003">
    <property type="protein sequence ID" value="GAA1095697.1"/>
    <property type="molecule type" value="Genomic_DNA"/>
</dbReference>
<dbReference type="InterPro" id="IPR043129">
    <property type="entry name" value="ATPase_NBD"/>
</dbReference>
<gene>
    <name evidence="2" type="ORF">GCM10009668_09830</name>
</gene>
<dbReference type="InterPro" id="IPR000600">
    <property type="entry name" value="ROK"/>
</dbReference>
<dbReference type="Proteomes" id="UP001501581">
    <property type="component" value="Unassembled WGS sequence"/>
</dbReference>
<dbReference type="PANTHER" id="PTHR18964">
    <property type="entry name" value="ROK (REPRESSOR, ORF, KINASE) FAMILY"/>
    <property type="match status" value="1"/>
</dbReference>
<keyword evidence="3" id="KW-1185">Reference proteome</keyword>
<dbReference type="SUPFAM" id="SSF53067">
    <property type="entry name" value="Actin-like ATPase domain"/>
    <property type="match status" value="1"/>
</dbReference>